<reference evidence="3" key="1">
    <citation type="journal article" date="2020" name="Nat. Commun.">
        <title>Genome sequence of the cluster root forming white lupin.</title>
        <authorList>
            <person name="Hufnagel B."/>
            <person name="Marques A."/>
            <person name="Soriano A."/>
            <person name="Marques L."/>
            <person name="Divol F."/>
            <person name="Doumas P."/>
            <person name="Sallet E."/>
            <person name="Mancinotti D."/>
            <person name="Carrere S."/>
            <person name="Marande W."/>
            <person name="Arribat S."/>
            <person name="Keller J."/>
            <person name="Huneau C."/>
            <person name="Blein T."/>
            <person name="Aime D."/>
            <person name="Laguerre M."/>
            <person name="Taylor J."/>
            <person name="Schubert V."/>
            <person name="Nelson M."/>
            <person name="Geu-Flores F."/>
            <person name="Crespi M."/>
            <person name="Gallardo-Guerrero K."/>
            <person name="Delaux P.-M."/>
            <person name="Salse J."/>
            <person name="Berges H."/>
            <person name="Guyot R."/>
            <person name="Gouzy J."/>
            <person name="Peret B."/>
        </authorList>
    </citation>
    <scope>NUCLEOTIDE SEQUENCE [LARGE SCALE GENOMIC DNA]</scope>
    <source>
        <strain evidence="3">cv. Amiga</strain>
    </source>
</reference>
<dbReference type="EMBL" id="WOCE01000012">
    <property type="protein sequence ID" value="KAE9603123.1"/>
    <property type="molecule type" value="Genomic_DNA"/>
</dbReference>
<gene>
    <name evidence="2" type="ORF">Lalb_Chr12g0207101</name>
</gene>
<evidence type="ECO:0000313" key="2">
    <source>
        <dbReference type="EMBL" id="KAE9603123.1"/>
    </source>
</evidence>
<dbReference type="PANTHER" id="PTHR33671">
    <property type="entry name" value="N-METHYLTRANSFERASE, PUTATIVE (DUF688)-RELATED"/>
    <property type="match status" value="1"/>
</dbReference>
<evidence type="ECO:0000313" key="3">
    <source>
        <dbReference type="Proteomes" id="UP000447434"/>
    </source>
</evidence>
<dbReference type="InterPro" id="IPR007789">
    <property type="entry name" value="DUF688"/>
</dbReference>
<dbReference type="Pfam" id="PF05097">
    <property type="entry name" value="DUF688"/>
    <property type="match status" value="1"/>
</dbReference>
<proteinExistence type="predicted"/>
<dbReference type="AlphaFoldDB" id="A0A6A4PNM4"/>
<dbReference type="PANTHER" id="PTHR33671:SF1">
    <property type="entry name" value="DUF688 FAMILY PROTEIN"/>
    <property type="match status" value="1"/>
</dbReference>
<dbReference type="Proteomes" id="UP000447434">
    <property type="component" value="Chromosome 12"/>
</dbReference>
<organism evidence="2 3">
    <name type="scientific">Lupinus albus</name>
    <name type="common">White lupine</name>
    <name type="synonym">Lupinus termis</name>
    <dbReference type="NCBI Taxonomy" id="3870"/>
    <lineage>
        <taxon>Eukaryota</taxon>
        <taxon>Viridiplantae</taxon>
        <taxon>Streptophyta</taxon>
        <taxon>Embryophyta</taxon>
        <taxon>Tracheophyta</taxon>
        <taxon>Spermatophyta</taxon>
        <taxon>Magnoliopsida</taxon>
        <taxon>eudicotyledons</taxon>
        <taxon>Gunneridae</taxon>
        <taxon>Pentapetalae</taxon>
        <taxon>rosids</taxon>
        <taxon>fabids</taxon>
        <taxon>Fabales</taxon>
        <taxon>Fabaceae</taxon>
        <taxon>Papilionoideae</taxon>
        <taxon>50 kb inversion clade</taxon>
        <taxon>genistoids sensu lato</taxon>
        <taxon>core genistoids</taxon>
        <taxon>Genisteae</taxon>
        <taxon>Lupinus</taxon>
    </lineage>
</organism>
<evidence type="ECO:0000256" key="1">
    <source>
        <dbReference type="SAM" id="MobiDB-lite"/>
    </source>
</evidence>
<protein>
    <submittedName>
        <fullName evidence="2">Uncharacterized protein</fullName>
    </submittedName>
</protein>
<sequence length="301" mass="33836">MERSLVIYSSTHFYSFVLDVHLVIESPYMEEGKEGVLKTMDLKRPRKLNLHAPLLSTKRPGFSVAAATSYSSNSLTIVQNTDERVPFSWEQAPGKPKDIIFDSSDSAKDEGAPRLRLPPCLCDPPKEEANEADVHNSDKTFHDPDDDYIFSNAMDVFSLSEALDIVQKKSENNVHRENNDGLRLKLAESNGYHSPTYMINRFLPDATALAASSALHFPCKLDKEVCNTCSYHECYLSGSGSGTHSYTSSPKGCGLQLLFPWRMKHKLCANKCPILPFSMNLPKHQHRSKPKKHRRSLAHMP</sequence>
<feature type="compositionally biased region" description="Basic residues" evidence="1">
    <location>
        <begin position="283"/>
        <end position="301"/>
    </location>
</feature>
<comment type="caution">
    <text evidence="2">The sequence shown here is derived from an EMBL/GenBank/DDBJ whole genome shotgun (WGS) entry which is preliminary data.</text>
</comment>
<name>A0A6A4PNM4_LUPAL</name>
<keyword evidence="3" id="KW-1185">Reference proteome</keyword>
<dbReference type="OrthoDB" id="767768at2759"/>
<feature type="region of interest" description="Disordered" evidence="1">
    <location>
        <begin position="282"/>
        <end position="301"/>
    </location>
</feature>
<accession>A0A6A4PNM4</accession>